<keyword evidence="4 8" id="KW-0479">Metal-binding</keyword>
<evidence type="ECO:0000256" key="8">
    <source>
        <dbReference type="PIRSR" id="PIRSR001123-2"/>
    </source>
</evidence>
<dbReference type="PANTHER" id="PTHR32481:SF0">
    <property type="entry name" value="AMINOPEPTIDASE YPDE-RELATED"/>
    <property type="match status" value="1"/>
</dbReference>
<keyword evidence="2" id="KW-0031">Aminopeptidase</keyword>
<sequence length="368" mass="39290">MARGRTTHQTTSQVMAVDTVRLLQTLSDAFGVTGFEDEVREALRALVEPYADEIRTDVLGNLLVTRRGGSGFTVMLDAHLDEIGLIINHVDEKGFLHFATLGGWDTRILPAEAVTVRTREGGKVRGVIGSLPPHILKSEERDKPIPVDSLFIDVGASSAEHAAGLGIRVGDPVVPGHPFEVVREGWLLGKAFDDRAGCAVLVKVLEELAGTTPEATLVMNFAVSEETGLRGARTAAFQIDPQVALAVEATVAADLPGVAPPRQPTGVGKGAAITIADAPSIVSQRMVRALETLAQRHEIRHQLKVPFFGGGTDAGAIQTSRAGVLAGIVSIPVRYIHSPVSLMWLDDFDQVVRLVTAFAREAKTLFTP</sequence>
<dbReference type="EMBL" id="VBAL01000019">
    <property type="protein sequence ID" value="TMJ06103.1"/>
    <property type="molecule type" value="Genomic_DNA"/>
</dbReference>
<dbReference type="Pfam" id="PF05343">
    <property type="entry name" value="Peptidase_M42"/>
    <property type="match status" value="1"/>
</dbReference>
<protein>
    <submittedName>
        <fullName evidence="9">M42 family metallopeptidase</fullName>
    </submittedName>
</protein>
<dbReference type="GO" id="GO:0046872">
    <property type="term" value="F:metal ion binding"/>
    <property type="evidence" value="ECO:0007669"/>
    <property type="project" value="UniProtKB-UniRule"/>
</dbReference>
<dbReference type="InterPro" id="IPR051464">
    <property type="entry name" value="Peptidase_M42_aminopept"/>
</dbReference>
<feature type="binding site" evidence="8">
    <location>
        <position position="193"/>
    </location>
    <ligand>
        <name>Zn(2+)</name>
        <dbReference type="ChEBI" id="CHEBI:29105"/>
        <label>1</label>
    </ligand>
</feature>
<feature type="active site" description="Proton acceptor" evidence="7">
    <location>
        <position position="225"/>
    </location>
</feature>
<dbReference type="PIRSF" id="PIRSF001123">
    <property type="entry name" value="PepA_GA"/>
    <property type="match status" value="1"/>
</dbReference>
<evidence type="ECO:0000256" key="3">
    <source>
        <dbReference type="ARBA" id="ARBA00022670"/>
    </source>
</evidence>
<dbReference type="AlphaFoldDB" id="A0A537LDK5"/>
<evidence type="ECO:0000256" key="5">
    <source>
        <dbReference type="ARBA" id="ARBA00022801"/>
    </source>
</evidence>
<gene>
    <name evidence="9" type="ORF">E6H01_02275</name>
</gene>
<evidence type="ECO:0000313" key="9">
    <source>
        <dbReference type="EMBL" id="TMJ06103.1"/>
    </source>
</evidence>
<dbReference type="PANTHER" id="PTHR32481">
    <property type="entry name" value="AMINOPEPTIDASE"/>
    <property type="match status" value="1"/>
</dbReference>
<keyword evidence="5" id="KW-0378">Hydrolase</keyword>
<dbReference type="GO" id="GO:0006508">
    <property type="term" value="P:proteolysis"/>
    <property type="evidence" value="ECO:0007669"/>
    <property type="project" value="UniProtKB-KW"/>
</dbReference>
<dbReference type="SUPFAM" id="SSF53187">
    <property type="entry name" value="Zn-dependent exopeptidases"/>
    <property type="match status" value="1"/>
</dbReference>
<dbReference type="GO" id="GO:0004177">
    <property type="term" value="F:aminopeptidase activity"/>
    <property type="evidence" value="ECO:0007669"/>
    <property type="project" value="UniProtKB-UniRule"/>
</dbReference>
<dbReference type="Gene3D" id="3.40.630.10">
    <property type="entry name" value="Zn peptidases"/>
    <property type="match status" value="1"/>
</dbReference>
<proteinExistence type="inferred from homology"/>
<evidence type="ECO:0000256" key="6">
    <source>
        <dbReference type="PIRNR" id="PIRNR001123"/>
    </source>
</evidence>
<organism evidence="9 10">
    <name type="scientific">Candidatus Segetimicrobium genomatis</name>
    <dbReference type="NCBI Taxonomy" id="2569760"/>
    <lineage>
        <taxon>Bacteria</taxon>
        <taxon>Bacillati</taxon>
        <taxon>Candidatus Sysuimicrobiota</taxon>
        <taxon>Candidatus Sysuimicrobiia</taxon>
        <taxon>Candidatus Sysuimicrobiales</taxon>
        <taxon>Candidatus Segetimicrobiaceae</taxon>
        <taxon>Candidatus Segetimicrobium</taxon>
    </lineage>
</organism>
<comment type="caution">
    <text evidence="9">The sequence shown here is derived from an EMBL/GenBank/DDBJ whole genome shotgun (WGS) entry which is preliminary data.</text>
</comment>
<feature type="binding site" evidence="8">
    <location>
        <position position="79"/>
    </location>
    <ligand>
        <name>Zn(2+)</name>
        <dbReference type="ChEBI" id="CHEBI:29105"/>
        <label>1</label>
    </ligand>
</feature>
<comment type="similarity">
    <text evidence="1 6">Belongs to the peptidase M42 family.</text>
</comment>
<evidence type="ECO:0000313" key="10">
    <source>
        <dbReference type="Proteomes" id="UP000319353"/>
    </source>
</evidence>
<comment type="cofactor">
    <cofactor evidence="8">
        <name>a divalent metal cation</name>
        <dbReference type="ChEBI" id="CHEBI:60240"/>
    </cofactor>
    <text evidence="8">Binds 2 divalent metal cations per subunit.</text>
</comment>
<dbReference type="InterPro" id="IPR008007">
    <property type="entry name" value="Peptidase_M42"/>
</dbReference>
<dbReference type="SUPFAM" id="SSF101821">
    <property type="entry name" value="Aminopeptidase/glucanase lid domain"/>
    <property type="match status" value="1"/>
</dbReference>
<feature type="binding site" evidence="8">
    <location>
        <position position="248"/>
    </location>
    <ligand>
        <name>Zn(2+)</name>
        <dbReference type="ChEBI" id="CHEBI:29105"/>
        <label>1</label>
    </ligand>
</feature>
<feature type="binding site" evidence="8">
    <location>
        <position position="337"/>
    </location>
    <ligand>
        <name>Zn(2+)</name>
        <dbReference type="ChEBI" id="CHEBI:29105"/>
        <label>2</label>
    </ligand>
</feature>
<feature type="binding site" evidence="8">
    <location>
        <position position="226"/>
    </location>
    <ligand>
        <name>Zn(2+)</name>
        <dbReference type="ChEBI" id="CHEBI:29105"/>
        <label>2</label>
    </ligand>
</feature>
<evidence type="ECO:0000256" key="1">
    <source>
        <dbReference type="ARBA" id="ARBA00006272"/>
    </source>
</evidence>
<dbReference type="Gene3D" id="2.40.30.40">
    <property type="entry name" value="Peptidase M42, domain 2"/>
    <property type="match status" value="1"/>
</dbReference>
<reference evidence="9 10" key="1">
    <citation type="journal article" date="2019" name="Nat. Microbiol.">
        <title>Mediterranean grassland soil C-N compound turnover is dependent on rainfall and depth, and is mediated by genomically divergent microorganisms.</title>
        <authorList>
            <person name="Diamond S."/>
            <person name="Andeer P.F."/>
            <person name="Li Z."/>
            <person name="Crits-Christoph A."/>
            <person name="Burstein D."/>
            <person name="Anantharaman K."/>
            <person name="Lane K.R."/>
            <person name="Thomas B.C."/>
            <person name="Pan C."/>
            <person name="Northen T.R."/>
            <person name="Banfield J.F."/>
        </authorList>
    </citation>
    <scope>NUCLEOTIDE SEQUENCE [LARGE SCALE GENOMIC DNA]</scope>
    <source>
        <strain evidence="9">NP_4</strain>
    </source>
</reference>
<keyword evidence="3" id="KW-0645">Protease</keyword>
<evidence type="ECO:0000256" key="7">
    <source>
        <dbReference type="PIRSR" id="PIRSR001123-1"/>
    </source>
</evidence>
<accession>A0A537LDK5</accession>
<feature type="binding site" evidence="8">
    <location>
        <position position="193"/>
    </location>
    <ligand>
        <name>Zn(2+)</name>
        <dbReference type="ChEBI" id="CHEBI:29105"/>
        <label>2</label>
    </ligand>
</feature>
<dbReference type="CDD" id="cd05656">
    <property type="entry name" value="M42_Frv"/>
    <property type="match status" value="1"/>
</dbReference>
<evidence type="ECO:0000256" key="4">
    <source>
        <dbReference type="ARBA" id="ARBA00022723"/>
    </source>
</evidence>
<name>A0A537LDK5_9BACT</name>
<dbReference type="Proteomes" id="UP000319353">
    <property type="component" value="Unassembled WGS sequence"/>
</dbReference>
<dbReference type="InterPro" id="IPR023367">
    <property type="entry name" value="Peptidase_M42_dom2"/>
</dbReference>
<evidence type="ECO:0000256" key="2">
    <source>
        <dbReference type="ARBA" id="ARBA00022438"/>
    </source>
</evidence>